<dbReference type="Proteomes" id="UP000824024">
    <property type="component" value="Unassembled WGS sequence"/>
</dbReference>
<evidence type="ECO:0000256" key="3">
    <source>
        <dbReference type="ARBA" id="ARBA00022448"/>
    </source>
</evidence>
<dbReference type="Pfam" id="PF03547">
    <property type="entry name" value="Mem_trans"/>
    <property type="match status" value="2"/>
</dbReference>
<feature type="transmembrane region" description="Helical" evidence="8">
    <location>
        <begin position="233"/>
        <end position="252"/>
    </location>
</feature>
<accession>A0A9D2D3Z4</accession>
<dbReference type="EMBL" id="DXCH01000240">
    <property type="protein sequence ID" value="HIZ08001.1"/>
    <property type="molecule type" value="Genomic_DNA"/>
</dbReference>
<feature type="transmembrane region" description="Helical" evidence="8">
    <location>
        <begin position="80"/>
        <end position="98"/>
    </location>
</feature>
<feature type="transmembrane region" description="Helical" evidence="8">
    <location>
        <begin position="139"/>
        <end position="161"/>
    </location>
</feature>
<dbReference type="GO" id="GO:0005886">
    <property type="term" value="C:plasma membrane"/>
    <property type="evidence" value="ECO:0007669"/>
    <property type="project" value="UniProtKB-SubCell"/>
</dbReference>
<evidence type="ECO:0000313" key="10">
    <source>
        <dbReference type="Proteomes" id="UP000824024"/>
    </source>
</evidence>
<keyword evidence="3" id="KW-0813">Transport</keyword>
<name>A0A9D2D3Z4_9FIRM</name>
<gene>
    <name evidence="9" type="ORF">IAA08_08705</name>
</gene>
<feature type="transmembrane region" description="Helical" evidence="8">
    <location>
        <begin position="50"/>
        <end position="73"/>
    </location>
</feature>
<evidence type="ECO:0000256" key="8">
    <source>
        <dbReference type="SAM" id="Phobius"/>
    </source>
</evidence>
<evidence type="ECO:0000256" key="1">
    <source>
        <dbReference type="ARBA" id="ARBA00004651"/>
    </source>
</evidence>
<sequence>MGIGYILFKKKMLSERGSRELSNILLYIVLPAVIIHSYCEERTGERLHGLWLSFVISAALLLLAMVISGLIFGRRRRIENVGVAFSNCGFMGIPLVQAVLGKEAVFFCSAFVAILLFLQWTYGVFVMTEDKKAISGKTIVRNPILIATIIGLGVFLIQIPIPGIADTVLSSLSAMNGPLAMVVLGIYLAQTEIKSIFLDKTLYWAAVVRLGIIPVASILFLCLLPGSMNHMKLTLLISASAPIGANAAIFAQKVGLDYTRAVKIVCLSTILSIISMPLLIMFASALWG</sequence>
<feature type="transmembrane region" description="Helical" evidence="8">
    <location>
        <begin position="264"/>
        <end position="287"/>
    </location>
</feature>
<reference evidence="9" key="1">
    <citation type="journal article" date="2021" name="PeerJ">
        <title>Extensive microbial diversity within the chicken gut microbiome revealed by metagenomics and culture.</title>
        <authorList>
            <person name="Gilroy R."/>
            <person name="Ravi A."/>
            <person name="Getino M."/>
            <person name="Pursley I."/>
            <person name="Horton D.L."/>
            <person name="Alikhan N.F."/>
            <person name="Baker D."/>
            <person name="Gharbi K."/>
            <person name="Hall N."/>
            <person name="Watson M."/>
            <person name="Adriaenssens E.M."/>
            <person name="Foster-Nyarko E."/>
            <person name="Jarju S."/>
            <person name="Secka A."/>
            <person name="Antonio M."/>
            <person name="Oren A."/>
            <person name="Chaudhuri R.R."/>
            <person name="La Ragione R."/>
            <person name="Hildebrand F."/>
            <person name="Pallen M.J."/>
        </authorList>
    </citation>
    <scope>NUCLEOTIDE SEQUENCE</scope>
    <source>
        <strain evidence="9">CHK192-9172</strain>
    </source>
</reference>
<dbReference type="PANTHER" id="PTHR36838">
    <property type="entry name" value="AUXIN EFFLUX CARRIER FAMILY PROTEIN"/>
    <property type="match status" value="1"/>
</dbReference>
<keyword evidence="7 8" id="KW-0472">Membrane</keyword>
<dbReference type="PANTHER" id="PTHR36838:SF1">
    <property type="entry name" value="SLR1864 PROTEIN"/>
    <property type="match status" value="1"/>
</dbReference>
<evidence type="ECO:0000313" key="9">
    <source>
        <dbReference type="EMBL" id="HIZ08001.1"/>
    </source>
</evidence>
<evidence type="ECO:0000256" key="7">
    <source>
        <dbReference type="ARBA" id="ARBA00023136"/>
    </source>
</evidence>
<reference evidence="9" key="2">
    <citation type="submission" date="2021-04" db="EMBL/GenBank/DDBJ databases">
        <authorList>
            <person name="Gilroy R."/>
        </authorList>
    </citation>
    <scope>NUCLEOTIDE SEQUENCE</scope>
    <source>
        <strain evidence="9">CHK192-9172</strain>
    </source>
</reference>
<keyword evidence="5 8" id="KW-0812">Transmembrane</keyword>
<organism evidence="9 10">
    <name type="scientific">Candidatus Eubacterium avistercoris</name>
    <dbReference type="NCBI Taxonomy" id="2838567"/>
    <lineage>
        <taxon>Bacteria</taxon>
        <taxon>Bacillati</taxon>
        <taxon>Bacillota</taxon>
        <taxon>Clostridia</taxon>
        <taxon>Eubacteriales</taxon>
        <taxon>Eubacteriaceae</taxon>
        <taxon>Eubacterium</taxon>
    </lineage>
</organism>
<feature type="transmembrane region" description="Helical" evidence="8">
    <location>
        <begin position="201"/>
        <end position="227"/>
    </location>
</feature>
<dbReference type="InterPro" id="IPR004776">
    <property type="entry name" value="Mem_transp_PIN-like"/>
</dbReference>
<comment type="similarity">
    <text evidence="2">Belongs to the auxin efflux carrier (TC 2.A.69) family.</text>
</comment>
<evidence type="ECO:0000256" key="2">
    <source>
        <dbReference type="ARBA" id="ARBA00010145"/>
    </source>
</evidence>
<evidence type="ECO:0000256" key="5">
    <source>
        <dbReference type="ARBA" id="ARBA00022692"/>
    </source>
</evidence>
<dbReference type="AlphaFoldDB" id="A0A9D2D3Z4"/>
<comment type="caution">
    <text evidence="9">The sequence shown here is derived from an EMBL/GenBank/DDBJ whole genome shotgun (WGS) entry which is preliminary data.</text>
</comment>
<proteinExistence type="inferred from homology"/>
<dbReference type="GO" id="GO:0055085">
    <property type="term" value="P:transmembrane transport"/>
    <property type="evidence" value="ECO:0007669"/>
    <property type="project" value="InterPro"/>
</dbReference>
<evidence type="ECO:0000256" key="4">
    <source>
        <dbReference type="ARBA" id="ARBA00022475"/>
    </source>
</evidence>
<feature type="transmembrane region" description="Helical" evidence="8">
    <location>
        <begin position="167"/>
        <end position="189"/>
    </location>
</feature>
<protein>
    <submittedName>
        <fullName evidence="9">AEC family transporter</fullName>
    </submittedName>
</protein>
<comment type="subcellular location">
    <subcellularLocation>
        <location evidence="1">Cell membrane</location>
        <topology evidence="1">Multi-pass membrane protein</topology>
    </subcellularLocation>
</comment>
<feature type="transmembrane region" description="Helical" evidence="8">
    <location>
        <begin position="21"/>
        <end position="38"/>
    </location>
</feature>
<keyword evidence="4" id="KW-1003">Cell membrane</keyword>
<dbReference type="Gene3D" id="1.20.1530.20">
    <property type="match status" value="1"/>
</dbReference>
<dbReference type="InterPro" id="IPR038770">
    <property type="entry name" value="Na+/solute_symporter_sf"/>
</dbReference>
<keyword evidence="6 8" id="KW-1133">Transmembrane helix</keyword>
<evidence type="ECO:0000256" key="6">
    <source>
        <dbReference type="ARBA" id="ARBA00022989"/>
    </source>
</evidence>
<feature type="transmembrane region" description="Helical" evidence="8">
    <location>
        <begin position="104"/>
        <end position="127"/>
    </location>
</feature>